<protein>
    <submittedName>
        <fullName evidence="7">Alpha-galactosidase A</fullName>
        <ecNumber evidence="7">3.2.1.22</ecNumber>
    </submittedName>
</protein>
<evidence type="ECO:0000256" key="1">
    <source>
        <dbReference type="ARBA" id="ARBA00009743"/>
    </source>
</evidence>
<keyword evidence="3 7" id="KW-0378">Hydrolase</keyword>
<keyword evidence="2" id="KW-0732">Signal</keyword>
<evidence type="ECO:0000256" key="2">
    <source>
        <dbReference type="ARBA" id="ARBA00022729"/>
    </source>
</evidence>
<proteinExistence type="inferred from homology"/>
<accession>A0A5J4Q9J4</accession>
<evidence type="ECO:0000256" key="4">
    <source>
        <dbReference type="ARBA" id="ARBA00023157"/>
    </source>
</evidence>
<dbReference type="InterPro" id="IPR013785">
    <property type="entry name" value="Aldolase_TIM"/>
</dbReference>
<dbReference type="Gene3D" id="3.20.20.70">
    <property type="entry name" value="Aldolase class I"/>
    <property type="match status" value="1"/>
</dbReference>
<dbReference type="EC" id="3.2.1.22" evidence="7"/>
<dbReference type="GO" id="GO:0004557">
    <property type="term" value="F:alpha-galactosidase activity"/>
    <property type="evidence" value="ECO:0007669"/>
    <property type="project" value="UniProtKB-EC"/>
</dbReference>
<dbReference type="FunFam" id="2.60.40.1180:FF:000008">
    <property type="entry name" value="Alpha-galactosidase"/>
    <property type="match status" value="1"/>
</dbReference>
<evidence type="ECO:0000256" key="5">
    <source>
        <dbReference type="ARBA" id="ARBA00023295"/>
    </source>
</evidence>
<dbReference type="SUPFAM" id="SSF51445">
    <property type="entry name" value="(Trans)glycosidases"/>
    <property type="match status" value="1"/>
</dbReference>
<gene>
    <name evidence="7" type="ORF">EZS27_032444</name>
</gene>
<dbReference type="AlphaFoldDB" id="A0A5J4Q9J4"/>
<dbReference type="InterPro" id="IPR002241">
    <property type="entry name" value="Glyco_hydro_27"/>
</dbReference>
<organism evidence="7">
    <name type="scientific">termite gut metagenome</name>
    <dbReference type="NCBI Taxonomy" id="433724"/>
    <lineage>
        <taxon>unclassified sequences</taxon>
        <taxon>metagenomes</taxon>
        <taxon>organismal metagenomes</taxon>
    </lineage>
</organism>
<dbReference type="Gene3D" id="2.60.40.1180">
    <property type="entry name" value="Golgi alpha-mannosidase II"/>
    <property type="match status" value="1"/>
</dbReference>
<reference evidence="7" key="1">
    <citation type="submission" date="2019-03" db="EMBL/GenBank/DDBJ databases">
        <title>Single cell metagenomics reveals metabolic interactions within the superorganism composed of flagellate Streblomastix strix and complex community of Bacteroidetes bacteria on its surface.</title>
        <authorList>
            <person name="Treitli S.C."/>
            <person name="Kolisko M."/>
            <person name="Husnik F."/>
            <person name="Keeling P."/>
            <person name="Hampl V."/>
        </authorList>
    </citation>
    <scope>NUCLEOTIDE SEQUENCE</scope>
    <source>
        <strain evidence="7">STM</strain>
    </source>
</reference>
<evidence type="ECO:0000259" key="6">
    <source>
        <dbReference type="Pfam" id="PF17801"/>
    </source>
</evidence>
<sequence length="202" mass="22788">AWEWAPAVDGNCWRTTGDIVDTWQSLYNIGFSQAPLYPYARPGHWNDPDMLIVGMVGWGNHLRPTRLSFDEQYTHISLWCLLSSPLLIGCDISQMDDFTLNLLTNSEVIDVNQDPLGKQAQRLVDKNGAQVWVKELEDGSHAVGVFNVDPIDKEISVQWSDIGLSAKPKAIRDLWRQQDISSSSETLTIKVPSHGCYLYKVK</sequence>
<feature type="non-terminal residue" evidence="7">
    <location>
        <position position="1"/>
    </location>
</feature>
<dbReference type="GO" id="GO:0005975">
    <property type="term" value="P:carbohydrate metabolic process"/>
    <property type="evidence" value="ECO:0007669"/>
    <property type="project" value="InterPro"/>
</dbReference>
<dbReference type="PANTHER" id="PTHR11452:SF75">
    <property type="entry name" value="ALPHA-GALACTOSIDASE MEL1"/>
    <property type="match status" value="1"/>
</dbReference>
<dbReference type="Pfam" id="PF17801">
    <property type="entry name" value="Melibiase_C"/>
    <property type="match status" value="1"/>
</dbReference>
<evidence type="ECO:0000256" key="3">
    <source>
        <dbReference type="ARBA" id="ARBA00022801"/>
    </source>
</evidence>
<feature type="domain" description="Alpha galactosidase C-terminal" evidence="6">
    <location>
        <begin position="127"/>
        <end position="201"/>
    </location>
</feature>
<keyword evidence="4" id="KW-1015">Disulfide bond</keyword>
<dbReference type="InterPro" id="IPR041233">
    <property type="entry name" value="Melibiase_C"/>
</dbReference>
<dbReference type="EMBL" id="SNRY01004537">
    <property type="protein sequence ID" value="KAA6317391.1"/>
    <property type="molecule type" value="Genomic_DNA"/>
</dbReference>
<dbReference type="InterPro" id="IPR017853">
    <property type="entry name" value="GH"/>
</dbReference>
<evidence type="ECO:0000313" key="7">
    <source>
        <dbReference type="EMBL" id="KAA6317391.1"/>
    </source>
</evidence>
<comment type="similarity">
    <text evidence="1">Belongs to the glycosyl hydrolase 27 family.</text>
</comment>
<keyword evidence="5 7" id="KW-0326">Glycosidase</keyword>
<dbReference type="InterPro" id="IPR013780">
    <property type="entry name" value="Glyco_hydro_b"/>
</dbReference>
<dbReference type="SUPFAM" id="SSF51011">
    <property type="entry name" value="Glycosyl hydrolase domain"/>
    <property type="match status" value="1"/>
</dbReference>
<comment type="caution">
    <text evidence="7">The sequence shown here is derived from an EMBL/GenBank/DDBJ whole genome shotgun (WGS) entry which is preliminary data.</text>
</comment>
<dbReference type="PANTHER" id="PTHR11452">
    <property type="entry name" value="ALPHA-GALACTOSIDASE/ALPHA-N-ACETYLGALACTOSAMINIDASE"/>
    <property type="match status" value="1"/>
</dbReference>
<name>A0A5J4Q9J4_9ZZZZ</name>
<dbReference type="Pfam" id="PF16499">
    <property type="entry name" value="Melibiase_2"/>
    <property type="match status" value="1"/>
</dbReference>